<protein>
    <submittedName>
        <fullName evidence="2">Uncharacterized protein</fullName>
    </submittedName>
</protein>
<feature type="region of interest" description="Disordered" evidence="1">
    <location>
        <begin position="416"/>
        <end position="452"/>
    </location>
</feature>
<organism evidence="2 3">
    <name type="scientific">Pseudotabrizicola alkalilacus</name>
    <dbReference type="NCBI Taxonomy" id="2305252"/>
    <lineage>
        <taxon>Bacteria</taxon>
        <taxon>Pseudomonadati</taxon>
        <taxon>Pseudomonadota</taxon>
        <taxon>Alphaproteobacteria</taxon>
        <taxon>Rhodobacterales</taxon>
        <taxon>Paracoccaceae</taxon>
        <taxon>Pseudotabrizicola</taxon>
    </lineage>
</organism>
<dbReference type="InterPro" id="IPR046578">
    <property type="entry name" value="DUF6638"/>
</dbReference>
<reference evidence="2 3" key="1">
    <citation type="submission" date="2018-08" db="EMBL/GenBank/DDBJ databases">
        <title>Flavobacterium tibetense sp. nov., isolated from a wetland YonghuCo on Tibetan Plateau.</title>
        <authorList>
            <person name="Phurbu D."/>
            <person name="Lu H."/>
            <person name="Xing P."/>
        </authorList>
    </citation>
    <scope>NUCLEOTIDE SEQUENCE [LARGE SCALE GENOMIC DNA]</scope>
    <source>
        <strain evidence="2 3">DJC</strain>
    </source>
</reference>
<evidence type="ECO:0000313" key="2">
    <source>
        <dbReference type="EMBL" id="RGP36227.1"/>
    </source>
</evidence>
<evidence type="ECO:0000256" key="1">
    <source>
        <dbReference type="SAM" id="MobiDB-lite"/>
    </source>
</evidence>
<dbReference type="OrthoDB" id="8430253at2"/>
<gene>
    <name evidence="2" type="ORF">D1012_15670</name>
</gene>
<dbReference type="AlphaFoldDB" id="A0A411YZJ8"/>
<dbReference type="RefSeq" id="WP_118154303.1">
    <property type="nucleotide sequence ID" value="NZ_QWEY01000009.1"/>
</dbReference>
<name>A0A411YZJ8_9RHOB</name>
<evidence type="ECO:0000313" key="3">
    <source>
        <dbReference type="Proteomes" id="UP000284547"/>
    </source>
</evidence>
<accession>A0A411YZJ8</accession>
<dbReference type="EMBL" id="QWEY01000009">
    <property type="protein sequence ID" value="RGP36227.1"/>
    <property type="molecule type" value="Genomic_DNA"/>
</dbReference>
<dbReference type="Proteomes" id="UP000284547">
    <property type="component" value="Unassembled WGS sequence"/>
</dbReference>
<feature type="compositionally biased region" description="Basic and acidic residues" evidence="1">
    <location>
        <begin position="424"/>
        <end position="436"/>
    </location>
</feature>
<keyword evidence="3" id="KW-1185">Reference proteome</keyword>
<dbReference type="Pfam" id="PF20343">
    <property type="entry name" value="DUF6638"/>
    <property type="match status" value="1"/>
</dbReference>
<proteinExistence type="predicted"/>
<comment type="caution">
    <text evidence="2">The sequence shown here is derived from an EMBL/GenBank/DDBJ whole genome shotgun (WGS) entry which is preliminary data.</text>
</comment>
<sequence length="452" mass="50819">MKRLIAKGLMFGNLIEVTSPALVDRYKRAMKHLCGRETSLTDFHIDISGYSPEIGAELGDDLYLNPNGANRQFILLTTAQKHAPLLNARFSTSRGIIRQFIETNEAQLFALTARDAVAGELQNSVFEISTPAKLLEIRRITVEADTIGGHVADAGKLAKLIERFRQESDGWRDDLLIAEMITLARKTGDVTRVPIHLPQMSFEQPNFWTSHFGGLYVFRDVSFPAVISTLPRESLGPVPIAPVFDLTNRNQIADWLERNQLAEPIVQARGMDAAAVIRQKMDFILVEAADTLGLEIGDARRTELRSIAHRLGTSLPMEFQGLAALLRWIEAGGTWPRITSEHPAYFYTLRARAHKDRDLVNMLLSELAPMDVRQMFIVHKELFYASYARWSDRKRQYVADFLEREYVVDKQGARTALFGPEPGMEDRNRPDPKPARDLGPVTGPWGAARGRG</sequence>